<sequence>MNSLSSQERHSDVGLQRDLINDLPCELLQELFSIVLSTEDDNKEDPRKHASRSRLSLVCKQWRDLIETCPTLWTSITITDFSPDHPVCYPAKVSSSPRSTFPKLARILERSASCDIDVKIEIWAPPKVSLDFQELVIYCSQSCQGHSPFYFSSEHSRFLSLLLSPHAHRIRTLDVITRDWTTQVDMFHAFINKPMPRLQCLRLRHENLDITNEGLTLMKYPYRPSLTLEQWHSAMYPSLHHFSVQGMPLGCFSFGGGIRNLQLVGLPSDNLPTTSELRLVLSNLVDTLEILSLVRTVRKFGDSPVPQEPLTLPHVHTFALGYGRTIKEVELILQFLDIPTVRDLSIKDCRMAQLPASDGAFMHIMNRLPLHQIVSLKLSNIRFEVREDYITSQDVLDGNFDAEEDLPIALRFIRVLTTVKQLSVNSPCPIFMYFAAYPQTLRGDDEIMLDDLARLINFSTVETMIIEADNWEIRDWDPALAFLHNRFQWPSAQDGVYHGVVMNRLKITLPYELSEASQCMHPSLEEVLEDQYSQLAKDFDLEWVLDDDNLEEGDVIGFRLCLEGMTEGEALNQPLP</sequence>
<dbReference type="PROSITE" id="PS50181">
    <property type="entry name" value="FBOX"/>
    <property type="match status" value="1"/>
</dbReference>
<keyword evidence="3" id="KW-1185">Reference proteome</keyword>
<dbReference type="Gene3D" id="1.20.1280.50">
    <property type="match status" value="1"/>
</dbReference>
<feature type="domain" description="F-box" evidence="1">
    <location>
        <begin position="17"/>
        <end position="76"/>
    </location>
</feature>
<dbReference type="Pfam" id="PF12937">
    <property type="entry name" value="F-box-like"/>
    <property type="match status" value="1"/>
</dbReference>
<dbReference type="InterPro" id="IPR032675">
    <property type="entry name" value="LRR_dom_sf"/>
</dbReference>
<evidence type="ECO:0000313" key="2">
    <source>
        <dbReference type="EMBL" id="KAK0475278.1"/>
    </source>
</evidence>
<accession>A0AA39P0G6</accession>
<evidence type="ECO:0000313" key="3">
    <source>
        <dbReference type="Proteomes" id="UP001175227"/>
    </source>
</evidence>
<name>A0AA39P0G6_9AGAR</name>
<reference evidence="2" key="1">
    <citation type="submission" date="2023-06" db="EMBL/GenBank/DDBJ databases">
        <authorList>
            <consortium name="Lawrence Berkeley National Laboratory"/>
            <person name="Ahrendt S."/>
            <person name="Sahu N."/>
            <person name="Indic B."/>
            <person name="Wong-Bajracharya J."/>
            <person name="Merenyi Z."/>
            <person name="Ke H.-M."/>
            <person name="Monk M."/>
            <person name="Kocsube S."/>
            <person name="Drula E."/>
            <person name="Lipzen A."/>
            <person name="Balint B."/>
            <person name="Henrissat B."/>
            <person name="Andreopoulos B."/>
            <person name="Martin F.M."/>
            <person name="Harder C.B."/>
            <person name="Rigling D."/>
            <person name="Ford K.L."/>
            <person name="Foster G.D."/>
            <person name="Pangilinan J."/>
            <person name="Papanicolaou A."/>
            <person name="Barry K."/>
            <person name="LaButti K."/>
            <person name="Viragh M."/>
            <person name="Koriabine M."/>
            <person name="Yan M."/>
            <person name="Riley R."/>
            <person name="Champramary S."/>
            <person name="Plett K.L."/>
            <person name="Tsai I.J."/>
            <person name="Slot J."/>
            <person name="Sipos G."/>
            <person name="Plett J."/>
            <person name="Nagy L.G."/>
            <person name="Grigoriev I.V."/>
        </authorList>
    </citation>
    <scope>NUCLEOTIDE SEQUENCE</scope>
    <source>
        <strain evidence="2">ICMP 16352</strain>
    </source>
</reference>
<dbReference type="Proteomes" id="UP001175227">
    <property type="component" value="Unassembled WGS sequence"/>
</dbReference>
<dbReference type="Gene3D" id="3.80.10.10">
    <property type="entry name" value="Ribonuclease Inhibitor"/>
    <property type="match status" value="1"/>
</dbReference>
<dbReference type="InterPro" id="IPR001810">
    <property type="entry name" value="F-box_dom"/>
</dbReference>
<proteinExistence type="predicted"/>
<comment type="caution">
    <text evidence="2">The sequence shown here is derived from an EMBL/GenBank/DDBJ whole genome shotgun (WGS) entry which is preliminary data.</text>
</comment>
<dbReference type="SUPFAM" id="SSF81383">
    <property type="entry name" value="F-box domain"/>
    <property type="match status" value="1"/>
</dbReference>
<dbReference type="AlphaFoldDB" id="A0AA39P0G6"/>
<protein>
    <recommendedName>
        <fullName evidence="1">F-box domain-containing protein</fullName>
    </recommendedName>
</protein>
<dbReference type="InterPro" id="IPR036047">
    <property type="entry name" value="F-box-like_dom_sf"/>
</dbReference>
<gene>
    <name evidence="2" type="ORF">IW261DRAFT_1595701</name>
</gene>
<evidence type="ECO:0000259" key="1">
    <source>
        <dbReference type="PROSITE" id="PS50181"/>
    </source>
</evidence>
<dbReference type="EMBL" id="JAUEPR010000024">
    <property type="protein sequence ID" value="KAK0475278.1"/>
    <property type="molecule type" value="Genomic_DNA"/>
</dbReference>
<organism evidence="2 3">
    <name type="scientific">Armillaria novae-zelandiae</name>
    <dbReference type="NCBI Taxonomy" id="153914"/>
    <lineage>
        <taxon>Eukaryota</taxon>
        <taxon>Fungi</taxon>
        <taxon>Dikarya</taxon>
        <taxon>Basidiomycota</taxon>
        <taxon>Agaricomycotina</taxon>
        <taxon>Agaricomycetes</taxon>
        <taxon>Agaricomycetidae</taxon>
        <taxon>Agaricales</taxon>
        <taxon>Marasmiineae</taxon>
        <taxon>Physalacriaceae</taxon>
        <taxon>Armillaria</taxon>
    </lineage>
</organism>